<evidence type="ECO:0000259" key="4">
    <source>
        <dbReference type="PROSITE" id="PS51071"/>
    </source>
</evidence>
<dbReference type="InterPro" id="IPR001347">
    <property type="entry name" value="SIS_dom"/>
</dbReference>
<dbReference type="SUPFAM" id="SSF53697">
    <property type="entry name" value="SIS domain"/>
    <property type="match status" value="1"/>
</dbReference>
<feature type="domain" description="HTH rpiR-type" evidence="4">
    <location>
        <begin position="16"/>
        <end position="92"/>
    </location>
</feature>
<evidence type="ECO:0000256" key="1">
    <source>
        <dbReference type="ARBA" id="ARBA00023015"/>
    </source>
</evidence>
<dbReference type="PANTHER" id="PTHR30514:SF20">
    <property type="entry name" value="TRANSCRIPTIONAL REGULATOR"/>
    <property type="match status" value="1"/>
</dbReference>
<evidence type="ECO:0000256" key="2">
    <source>
        <dbReference type="ARBA" id="ARBA00023125"/>
    </source>
</evidence>
<dbReference type="GO" id="GO:0097367">
    <property type="term" value="F:carbohydrate derivative binding"/>
    <property type="evidence" value="ECO:0007669"/>
    <property type="project" value="InterPro"/>
</dbReference>
<evidence type="ECO:0000313" key="6">
    <source>
        <dbReference type="EMBL" id="NIA67421.1"/>
    </source>
</evidence>
<evidence type="ECO:0000259" key="5">
    <source>
        <dbReference type="PROSITE" id="PS51464"/>
    </source>
</evidence>
<dbReference type="Proteomes" id="UP000761264">
    <property type="component" value="Unassembled WGS sequence"/>
</dbReference>
<evidence type="ECO:0000313" key="7">
    <source>
        <dbReference type="Proteomes" id="UP000761264"/>
    </source>
</evidence>
<dbReference type="InterPro" id="IPR035472">
    <property type="entry name" value="RpiR-like_SIS"/>
</dbReference>
<keyword evidence="2" id="KW-0238">DNA-binding</keyword>
<dbReference type="GO" id="GO:1901135">
    <property type="term" value="P:carbohydrate derivative metabolic process"/>
    <property type="evidence" value="ECO:0007669"/>
    <property type="project" value="InterPro"/>
</dbReference>
<dbReference type="GO" id="GO:0003677">
    <property type="term" value="F:DNA binding"/>
    <property type="evidence" value="ECO:0007669"/>
    <property type="project" value="UniProtKB-KW"/>
</dbReference>
<keyword evidence="3" id="KW-0804">Transcription</keyword>
<keyword evidence="1" id="KW-0805">Transcription regulation</keyword>
<dbReference type="Pfam" id="PF01380">
    <property type="entry name" value="SIS"/>
    <property type="match status" value="1"/>
</dbReference>
<organism evidence="6 7">
    <name type="scientific">Pelagibius litoralis</name>
    <dbReference type="NCBI Taxonomy" id="374515"/>
    <lineage>
        <taxon>Bacteria</taxon>
        <taxon>Pseudomonadati</taxon>
        <taxon>Pseudomonadota</taxon>
        <taxon>Alphaproteobacteria</taxon>
        <taxon>Rhodospirillales</taxon>
        <taxon>Rhodovibrionaceae</taxon>
        <taxon>Pelagibius</taxon>
    </lineage>
</organism>
<dbReference type="Gene3D" id="3.40.50.10490">
    <property type="entry name" value="Glucose-6-phosphate isomerase like protein, domain 1"/>
    <property type="match status" value="1"/>
</dbReference>
<dbReference type="AlphaFoldDB" id="A0A967C4X9"/>
<dbReference type="InterPro" id="IPR009057">
    <property type="entry name" value="Homeodomain-like_sf"/>
</dbReference>
<keyword evidence="7" id="KW-1185">Reference proteome</keyword>
<feature type="domain" description="SIS" evidence="5">
    <location>
        <begin position="143"/>
        <end position="281"/>
    </location>
</feature>
<proteinExistence type="predicted"/>
<dbReference type="GO" id="GO:0003700">
    <property type="term" value="F:DNA-binding transcription factor activity"/>
    <property type="evidence" value="ECO:0007669"/>
    <property type="project" value="InterPro"/>
</dbReference>
<dbReference type="InterPro" id="IPR046348">
    <property type="entry name" value="SIS_dom_sf"/>
</dbReference>
<comment type="caution">
    <text evidence="6">The sequence shown here is derived from an EMBL/GenBank/DDBJ whole genome shotgun (WGS) entry which is preliminary data.</text>
</comment>
<accession>A0A967C4X9</accession>
<reference evidence="6" key="1">
    <citation type="submission" date="2020-03" db="EMBL/GenBank/DDBJ databases">
        <title>Genome of Pelagibius litoralis DSM 21314T.</title>
        <authorList>
            <person name="Wang G."/>
        </authorList>
    </citation>
    <scope>NUCLEOTIDE SEQUENCE</scope>
    <source>
        <strain evidence="6">DSM 21314</strain>
    </source>
</reference>
<sequence length="281" mass="30501">METVAEDLGDPPRDFVGLRSLLMERHQTLPKRLAQVARFAVAHPDEMAFGTAASIAEQASVQPSTLVRFAQTIGYQGFSDLQEIFRARLRDRWPDYEERLESLSHQDRDREGLPGLLDGFAQAGVTSLMRLRDSIDAAQLDKAAALLAAADTIYLLGQRRAFPITAYMAYALGKLGVKSILIDNVGTLGQEQSAFAGKKDALISISFTPYAPATIELTKATAARGVPLVAITDSPFSPLTELADAWFEVVEADFAAFRSLSACFCLAMALSVSIAEKRRGG</sequence>
<dbReference type="InterPro" id="IPR036388">
    <property type="entry name" value="WH-like_DNA-bd_sf"/>
</dbReference>
<dbReference type="SUPFAM" id="SSF46689">
    <property type="entry name" value="Homeodomain-like"/>
    <property type="match status" value="1"/>
</dbReference>
<dbReference type="Gene3D" id="1.10.10.10">
    <property type="entry name" value="Winged helix-like DNA-binding domain superfamily/Winged helix DNA-binding domain"/>
    <property type="match status" value="1"/>
</dbReference>
<gene>
    <name evidence="6" type="ORF">HBA54_02330</name>
</gene>
<dbReference type="Pfam" id="PF01418">
    <property type="entry name" value="HTH_6"/>
    <property type="match status" value="1"/>
</dbReference>
<dbReference type="InterPro" id="IPR047640">
    <property type="entry name" value="RpiR-like"/>
</dbReference>
<dbReference type="CDD" id="cd05013">
    <property type="entry name" value="SIS_RpiR"/>
    <property type="match status" value="1"/>
</dbReference>
<protein>
    <submittedName>
        <fullName evidence="6">MurR/RpiR family transcriptional regulator</fullName>
    </submittedName>
</protein>
<dbReference type="EMBL" id="JAAQPH010000002">
    <property type="protein sequence ID" value="NIA67421.1"/>
    <property type="molecule type" value="Genomic_DNA"/>
</dbReference>
<dbReference type="RefSeq" id="WP_167220981.1">
    <property type="nucleotide sequence ID" value="NZ_JAAQPH010000002.1"/>
</dbReference>
<dbReference type="PANTHER" id="PTHR30514">
    <property type="entry name" value="GLUCOKINASE"/>
    <property type="match status" value="1"/>
</dbReference>
<name>A0A967C4X9_9PROT</name>
<evidence type="ECO:0000256" key="3">
    <source>
        <dbReference type="ARBA" id="ARBA00023163"/>
    </source>
</evidence>
<dbReference type="PROSITE" id="PS51464">
    <property type="entry name" value="SIS"/>
    <property type="match status" value="1"/>
</dbReference>
<dbReference type="PROSITE" id="PS51071">
    <property type="entry name" value="HTH_RPIR"/>
    <property type="match status" value="1"/>
</dbReference>
<dbReference type="InterPro" id="IPR000281">
    <property type="entry name" value="HTH_RpiR"/>
</dbReference>